<evidence type="ECO:0000256" key="5">
    <source>
        <dbReference type="ARBA" id="ARBA00023212"/>
    </source>
</evidence>
<name>A0ABN7RVF2_OIKDI</name>
<evidence type="ECO:0000313" key="8">
    <source>
        <dbReference type="Proteomes" id="UP001158576"/>
    </source>
</evidence>
<evidence type="ECO:0000256" key="6">
    <source>
        <dbReference type="PIRNR" id="PIRNR039100"/>
    </source>
</evidence>
<evidence type="ECO:0000256" key="3">
    <source>
        <dbReference type="ARBA" id="ARBA00022490"/>
    </source>
</evidence>
<dbReference type="Proteomes" id="UP001158576">
    <property type="component" value="Chromosome PAR"/>
</dbReference>
<dbReference type="Gene3D" id="3.30.1460.20">
    <property type="match status" value="1"/>
</dbReference>
<comment type="similarity">
    <text evidence="2 6">Belongs to the ARPC4 family.</text>
</comment>
<organism evidence="7 8">
    <name type="scientific">Oikopleura dioica</name>
    <name type="common">Tunicate</name>
    <dbReference type="NCBI Taxonomy" id="34765"/>
    <lineage>
        <taxon>Eukaryota</taxon>
        <taxon>Metazoa</taxon>
        <taxon>Chordata</taxon>
        <taxon>Tunicata</taxon>
        <taxon>Appendicularia</taxon>
        <taxon>Copelata</taxon>
        <taxon>Oikopleuridae</taxon>
        <taxon>Oikopleura</taxon>
    </lineage>
</organism>
<evidence type="ECO:0000313" key="7">
    <source>
        <dbReference type="EMBL" id="CAG5082921.1"/>
    </source>
</evidence>
<comment type="subcellular location">
    <subcellularLocation>
        <location evidence="1 6">Cytoplasm</location>
        <location evidence="1 6">Cytoskeleton</location>
    </subcellularLocation>
</comment>
<protein>
    <recommendedName>
        <fullName evidence="6">Actin-related protein 2/3 complex subunit 4</fullName>
    </recommendedName>
</protein>
<dbReference type="EMBL" id="OU015568">
    <property type="protein sequence ID" value="CAG5082921.1"/>
    <property type="molecule type" value="Genomic_DNA"/>
</dbReference>
<keyword evidence="4 6" id="KW-0009">Actin-binding</keyword>
<evidence type="ECO:0000256" key="1">
    <source>
        <dbReference type="ARBA" id="ARBA00004245"/>
    </source>
</evidence>
<keyword evidence="8" id="KW-1185">Reference proteome</keyword>
<proteinExistence type="inferred from homology"/>
<reference evidence="7 8" key="1">
    <citation type="submission" date="2021-04" db="EMBL/GenBank/DDBJ databases">
        <authorList>
            <person name="Bliznina A."/>
        </authorList>
    </citation>
    <scope>NUCLEOTIDE SEQUENCE [LARGE SCALE GENOMIC DNA]</scope>
</reference>
<dbReference type="PANTHER" id="PTHR22629:SF0">
    <property type="entry name" value="ACTIN-RELATED PROTEIN 2_3 COMPLEX SUBUNIT 4"/>
    <property type="match status" value="1"/>
</dbReference>
<dbReference type="PIRSF" id="PIRSF039100">
    <property type="entry name" value="ARPC4"/>
    <property type="match status" value="1"/>
</dbReference>
<accession>A0ABN7RVF2</accession>
<comment type="function">
    <text evidence="6">Functions as actin-binding component of the Arp2/3 complex which is involved in regulation of actin polymerization and together with an activating nucleation-promoting factor (NPF) mediates the formation of branched actin networks. Seems to contact the mother actin filament.</text>
</comment>
<dbReference type="SUPFAM" id="SSF69645">
    <property type="entry name" value="Arp2/3 complex subunits"/>
    <property type="match status" value="1"/>
</dbReference>
<keyword evidence="5 6" id="KW-0206">Cytoskeleton</keyword>
<keyword evidence="3 6" id="KW-0963">Cytoplasm</keyword>
<dbReference type="Pfam" id="PF05856">
    <property type="entry name" value="ARPC4"/>
    <property type="match status" value="1"/>
</dbReference>
<dbReference type="InterPro" id="IPR008384">
    <property type="entry name" value="ARPC4"/>
</dbReference>
<evidence type="ECO:0000256" key="2">
    <source>
        <dbReference type="ARBA" id="ARBA00005919"/>
    </source>
</evidence>
<gene>
    <name evidence="7" type="ORF">OKIOD_LOCUS1795</name>
</gene>
<evidence type="ECO:0000256" key="4">
    <source>
        <dbReference type="ARBA" id="ARBA00023203"/>
    </source>
</evidence>
<dbReference type="PANTHER" id="PTHR22629">
    <property type="entry name" value="ARP2/3 COMPLEX 20 KD SUBUNIT"/>
    <property type="match status" value="1"/>
</dbReference>
<sequence>MSATLAPYLKAVRSSLTASMCIQNFDSQLVERYNKPEVEISSGKEIELTPLVIARNEKEKVLIESSFNSIRVSIMIKQADELEEILVNKFSRILMQRAEKFAIMRRKPVPGYTISFLITNIHTEDMYKNKLVDFIIQFMEEVDKEVSDLKLAVNARARICAAEFLKNF</sequence>
<dbReference type="InterPro" id="IPR034666">
    <property type="entry name" value="ARPC2/4"/>
</dbReference>